<dbReference type="KEGG" id="dpa:109537135"/>
<feature type="non-terminal residue" evidence="10">
    <location>
        <position position="1"/>
    </location>
</feature>
<dbReference type="Pfam" id="PF10483">
    <property type="entry name" value="Elong_Iki1"/>
    <property type="match status" value="2"/>
</dbReference>
<dbReference type="AlphaFoldDB" id="N6TIK0"/>
<dbReference type="InterPro" id="IPR019519">
    <property type="entry name" value="Elp5"/>
</dbReference>
<organism evidence="10">
    <name type="scientific">Dendroctonus ponderosae</name>
    <name type="common">Mountain pine beetle</name>
    <dbReference type="NCBI Taxonomy" id="77166"/>
    <lineage>
        <taxon>Eukaryota</taxon>
        <taxon>Metazoa</taxon>
        <taxon>Ecdysozoa</taxon>
        <taxon>Arthropoda</taxon>
        <taxon>Hexapoda</taxon>
        <taxon>Insecta</taxon>
        <taxon>Pterygota</taxon>
        <taxon>Neoptera</taxon>
        <taxon>Endopterygota</taxon>
        <taxon>Coleoptera</taxon>
        <taxon>Polyphaga</taxon>
        <taxon>Cucujiformia</taxon>
        <taxon>Curculionidae</taxon>
        <taxon>Scolytinae</taxon>
        <taxon>Dendroctonus</taxon>
    </lineage>
</organism>
<dbReference type="GO" id="GO:0005829">
    <property type="term" value="C:cytosol"/>
    <property type="evidence" value="ECO:0007669"/>
    <property type="project" value="TreeGrafter"/>
</dbReference>
<keyword evidence="12" id="KW-1185">Reference proteome</keyword>
<evidence type="ECO:0000256" key="8">
    <source>
        <dbReference type="ARBA" id="ARBA00023242"/>
    </source>
</evidence>
<evidence type="ECO:0000256" key="5">
    <source>
        <dbReference type="ARBA" id="ARBA00020264"/>
    </source>
</evidence>
<dbReference type="Gene3D" id="3.40.50.300">
    <property type="entry name" value="P-loop containing nucleotide triphosphate hydrolases"/>
    <property type="match status" value="1"/>
</dbReference>
<protein>
    <recommendedName>
        <fullName evidence="5">Elongator complex protein 5</fullName>
    </recommendedName>
</protein>
<evidence type="ECO:0000313" key="11">
    <source>
        <dbReference type="EnsemblMetazoa" id="XP_019759294.1"/>
    </source>
</evidence>
<sequence length="279" mass="32095">MLKTYINTIPLTKFILVVDSLESRDSKLFSYLVKQQLSHRNHTIQYCAFEGCFKKTQDKYGACSDVVLHDFVSHKQEKAEDELEQLANKTLGSDVLIVDSLANAIFQLGLSRTYRIFNTMKNNKAIKQIIAVIHEDILPGDSDAIIKYFSHLSTLRIDIFKALTESPRLKYEYKKIGGRVIADIEEYKFEEEQLLTNKLAKPDAKKLLENAKPKQINPEELTTFKIGLTDEEKLARDRVVLPYLPSANENPAEEEGKIFYQLDEVDDWDEEDPDDDLDI</sequence>
<accession>N6TIK0</accession>
<evidence type="ECO:0000256" key="4">
    <source>
        <dbReference type="ARBA" id="ARBA00009567"/>
    </source>
</evidence>
<reference evidence="11" key="2">
    <citation type="submission" date="2024-08" db="UniProtKB">
        <authorList>
            <consortium name="EnsemblMetazoa"/>
        </authorList>
    </citation>
    <scope>IDENTIFICATION</scope>
</reference>
<dbReference type="PANTHER" id="PTHR15641">
    <property type="entry name" value="ELONGATOR COMPLEX PROTEIN 5"/>
    <property type="match status" value="1"/>
</dbReference>
<evidence type="ECO:0000256" key="1">
    <source>
        <dbReference type="ARBA" id="ARBA00004123"/>
    </source>
</evidence>
<dbReference type="EMBL" id="KB740941">
    <property type="protein sequence ID" value="ENN77648.1"/>
    <property type="molecule type" value="Genomic_DNA"/>
</dbReference>
<dbReference type="GO" id="GO:0033588">
    <property type="term" value="C:elongator holoenzyme complex"/>
    <property type="evidence" value="ECO:0007669"/>
    <property type="project" value="InterPro"/>
</dbReference>
<comment type="pathway">
    <text evidence="3">tRNA modification; 5-methoxycarbonylmethyl-2-thiouridine-tRNA biosynthesis.</text>
</comment>
<dbReference type="GO" id="GO:0005634">
    <property type="term" value="C:nucleus"/>
    <property type="evidence" value="ECO:0007669"/>
    <property type="project" value="UniProtKB-SubCell"/>
</dbReference>
<keyword evidence="8" id="KW-0539">Nucleus</keyword>
<name>N6TIK0_DENPD</name>
<proteinExistence type="inferred from homology"/>
<dbReference type="GO" id="GO:0002098">
    <property type="term" value="P:tRNA wobble uridine modification"/>
    <property type="evidence" value="ECO:0007669"/>
    <property type="project" value="InterPro"/>
</dbReference>
<comment type="subcellular location">
    <subcellularLocation>
        <location evidence="2">Cytoplasm</location>
    </subcellularLocation>
    <subcellularLocation>
        <location evidence="1">Nucleus</location>
    </subcellularLocation>
</comment>
<evidence type="ECO:0000256" key="9">
    <source>
        <dbReference type="SAM" id="MobiDB-lite"/>
    </source>
</evidence>
<evidence type="ECO:0000313" key="10">
    <source>
        <dbReference type="EMBL" id="ENN77648.1"/>
    </source>
</evidence>
<dbReference type="GO" id="GO:0000049">
    <property type="term" value="F:tRNA binding"/>
    <property type="evidence" value="ECO:0007669"/>
    <property type="project" value="TreeGrafter"/>
</dbReference>
<evidence type="ECO:0000256" key="2">
    <source>
        <dbReference type="ARBA" id="ARBA00004496"/>
    </source>
</evidence>
<dbReference type="UniPathway" id="UPA00988"/>
<evidence type="ECO:0000256" key="7">
    <source>
        <dbReference type="ARBA" id="ARBA00022694"/>
    </source>
</evidence>
<keyword evidence="6" id="KW-0963">Cytoplasm</keyword>
<dbReference type="EnsemblMetazoa" id="XM_019903735.1">
    <property type="protein sequence ID" value="XP_019759294.1"/>
    <property type="gene ID" value="LOC109537135"/>
</dbReference>
<dbReference type="Proteomes" id="UP000019118">
    <property type="component" value="Unassembled WGS sequence"/>
</dbReference>
<keyword evidence="7" id="KW-0819">tRNA processing</keyword>
<feature type="region of interest" description="Disordered" evidence="9">
    <location>
        <begin position="245"/>
        <end position="279"/>
    </location>
</feature>
<evidence type="ECO:0000256" key="3">
    <source>
        <dbReference type="ARBA" id="ARBA00005043"/>
    </source>
</evidence>
<comment type="similarity">
    <text evidence="4">Belongs to the ELP5 family.</text>
</comment>
<feature type="compositionally biased region" description="Acidic residues" evidence="9">
    <location>
        <begin position="263"/>
        <end position="279"/>
    </location>
</feature>
<evidence type="ECO:0000313" key="12">
    <source>
        <dbReference type="Proteomes" id="UP000019118"/>
    </source>
</evidence>
<gene>
    <name evidence="11" type="primary">109537135</name>
    <name evidence="10" type="ORF">YQE_05942</name>
</gene>
<reference evidence="10 12" key="1">
    <citation type="journal article" date="2013" name="Genome Biol.">
        <title>Draft genome of the mountain pine beetle, Dendroctonus ponderosae Hopkins, a major forest pest.</title>
        <authorList>
            <person name="Keeling C.I."/>
            <person name="Yuen M.M."/>
            <person name="Liao N.Y."/>
            <person name="Docking T.R."/>
            <person name="Chan S.K."/>
            <person name="Taylor G.A."/>
            <person name="Palmquist D.L."/>
            <person name="Jackman S.D."/>
            <person name="Nguyen A."/>
            <person name="Li M."/>
            <person name="Henderson H."/>
            <person name="Janes J.K."/>
            <person name="Zhao Y."/>
            <person name="Pandoh P."/>
            <person name="Moore R."/>
            <person name="Sperling F.A."/>
            <person name="Huber D.P."/>
            <person name="Birol I."/>
            <person name="Jones S.J."/>
            <person name="Bohlmann J."/>
        </authorList>
    </citation>
    <scope>NUCLEOTIDE SEQUENCE</scope>
</reference>
<dbReference type="OrthoDB" id="166907at2759"/>
<dbReference type="PANTHER" id="PTHR15641:SF1">
    <property type="entry name" value="ELONGATOR COMPLEX PROTEIN 5"/>
    <property type="match status" value="1"/>
</dbReference>
<dbReference type="HOGENOM" id="CLU_076374_1_0_1"/>
<dbReference type="InterPro" id="IPR027417">
    <property type="entry name" value="P-loop_NTPase"/>
</dbReference>
<evidence type="ECO:0000256" key="6">
    <source>
        <dbReference type="ARBA" id="ARBA00022490"/>
    </source>
</evidence>